<keyword evidence="2" id="KW-1185">Reference proteome</keyword>
<proteinExistence type="predicted"/>
<comment type="caution">
    <text evidence="1">The sequence shown here is derived from an EMBL/GenBank/DDBJ whole genome shotgun (WGS) entry which is preliminary data.</text>
</comment>
<dbReference type="Proteomes" id="UP001141552">
    <property type="component" value="Unassembled WGS sequence"/>
</dbReference>
<evidence type="ECO:0008006" key="3">
    <source>
        <dbReference type="Google" id="ProtNLM"/>
    </source>
</evidence>
<accession>A0A9Q0J6T9</accession>
<sequence length="204" mass="22214">MMPQFAGSRVSPVWQNILRSQDYGGLSNKTLGSGFQIAVGSGSRIRFWCDAWSIMGCLKERIPRIFLKSNFEEASLKDVQAEGYLQESTAGGECAGPLAMDFRAWRVYSAGSLFILMRSAHSKFPSEAVLGRFFALISPWPCEHGFMAAYMQMVGGALGSSWGLSCVVFALATGCSLTSWLAGLDAYWPRSSLVFVACPECTSV</sequence>
<name>A0A9Q0J6T9_9ROSI</name>
<reference evidence="1" key="2">
    <citation type="journal article" date="2023" name="Plants (Basel)">
        <title>Annotation of the Turnera subulata (Passifloraceae) Draft Genome Reveals the S-Locus Evolved after the Divergence of Turneroideae from Passifloroideae in a Stepwise Manner.</title>
        <authorList>
            <person name="Henning P.M."/>
            <person name="Roalson E.H."/>
            <person name="Mir W."/>
            <person name="McCubbin A.G."/>
            <person name="Shore J.S."/>
        </authorList>
    </citation>
    <scope>NUCLEOTIDE SEQUENCE</scope>
    <source>
        <strain evidence="1">F60SS</strain>
    </source>
</reference>
<evidence type="ECO:0000313" key="2">
    <source>
        <dbReference type="Proteomes" id="UP001141552"/>
    </source>
</evidence>
<dbReference type="EMBL" id="JAKUCV010005631">
    <property type="protein sequence ID" value="KAJ4830474.1"/>
    <property type="molecule type" value="Genomic_DNA"/>
</dbReference>
<reference evidence="1" key="1">
    <citation type="submission" date="2022-02" db="EMBL/GenBank/DDBJ databases">
        <authorList>
            <person name="Henning P.M."/>
            <person name="McCubbin A.G."/>
            <person name="Shore J.S."/>
        </authorList>
    </citation>
    <scope>NUCLEOTIDE SEQUENCE</scope>
    <source>
        <strain evidence="1">F60SS</strain>
        <tissue evidence="1">Leaves</tissue>
    </source>
</reference>
<evidence type="ECO:0000313" key="1">
    <source>
        <dbReference type="EMBL" id="KAJ4830474.1"/>
    </source>
</evidence>
<gene>
    <name evidence="1" type="ORF">Tsubulata_003406</name>
</gene>
<protein>
    <recommendedName>
        <fullName evidence="3">Reverse transcriptase zinc-binding domain-containing protein</fullName>
    </recommendedName>
</protein>
<dbReference type="AlphaFoldDB" id="A0A9Q0J6T9"/>
<organism evidence="1 2">
    <name type="scientific">Turnera subulata</name>
    <dbReference type="NCBI Taxonomy" id="218843"/>
    <lineage>
        <taxon>Eukaryota</taxon>
        <taxon>Viridiplantae</taxon>
        <taxon>Streptophyta</taxon>
        <taxon>Embryophyta</taxon>
        <taxon>Tracheophyta</taxon>
        <taxon>Spermatophyta</taxon>
        <taxon>Magnoliopsida</taxon>
        <taxon>eudicotyledons</taxon>
        <taxon>Gunneridae</taxon>
        <taxon>Pentapetalae</taxon>
        <taxon>rosids</taxon>
        <taxon>fabids</taxon>
        <taxon>Malpighiales</taxon>
        <taxon>Passifloraceae</taxon>
        <taxon>Turnera</taxon>
    </lineage>
</organism>